<dbReference type="Gene3D" id="3.30.9.10">
    <property type="entry name" value="D-Amino Acid Oxidase, subunit A, domain 2"/>
    <property type="match status" value="1"/>
</dbReference>
<dbReference type="Gene3D" id="3.40.30.120">
    <property type="match status" value="1"/>
</dbReference>
<dbReference type="AlphaFoldDB" id="A0A917BMZ7"/>
<protein>
    <submittedName>
        <fullName evidence="5">FAD-dependent oxidoreductase</fullName>
    </submittedName>
</protein>
<evidence type="ECO:0000259" key="4">
    <source>
        <dbReference type="Pfam" id="PF01494"/>
    </source>
</evidence>
<evidence type="ECO:0000256" key="1">
    <source>
        <dbReference type="ARBA" id="ARBA00001974"/>
    </source>
</evidence>
<dbReference type="RefSeq" id="WP_188780210.1">
    <property type="nucleotide sequence ID" value="NZ_BMKQ01000001.1"/>
</dbReference>
<dbReference type="GO" id="GO:0071949">
    <property type="term" value="F:FAD binding"/>
    <property type="evidence" value="ECO:0007669"/>
    <property type="project" value="InterPro"/>
</dbReference>
<dbReference type="PANTHER" id="PTHR43004:SF19">
    <property type="entry name" value="BINDING MONOOXYGENASE, PUTATIVE (JCVI)-RELATED"/>
    <property type="match status" value="1"/>
</dbReference>
<dbReference type="InterPro" id="IPR050641">
    <property type="entry name" value="RIFMO-like"/>
</dbReference>
<sequence>MRSNEPTRVHPVVVVGGGLGGSAAAAFLGRAGVRATVLERRDAPTPRPRAWVLSARTMELMRGLGLAEEVLRLGTPGSWDLQTVDTLLEVHEERAVVDETAALSPTGAAQCDQDVLEGLLRARAETDGAEVCWGHQVTGLVDLGEVVQVHHDGDGPPLLASYVLLAEGARAGLLEDLGIGSQRFAEDAEEFFQVLFRSRRLEELMATRPGKAFLCGSGGTIVFRRDLDRWQLQRQGKDFLDVPADVAAAVGAPVDVEVLDHGSWRPSGHLADRFRAGRVLALGDAVHSMPPSLGMAGNLAVGDAHDLAWKLAWVLGGRAGEDLLDSYEIERRPVDERVLRASVALAHGERELAGLVADLGLGYPAGASPALSGEGDDLQVVDPRAPTPVVGARLPHVWLPDGRSSLDLVRPDTFVAVGDRVPAAAPVPCHEVASYGPGLWLVRPDGHVAARVEPDHLTDVLDALLSRDAGPWSA</sequence>
<dbReference type="EMBL" id="BMKQ01000001">
    <property type="protein sequence ID" value="GGF51299.1"/>
    <property type="molecule type" value="Genomic_DNA"/>
</dbReference>
<comment type="caution">
    <text evidence="5">The sequence shown here is derived from an EMBL/GenBank/DDBJ whole genome shotgun (WGS) entry which is preliminary data.</text>
</comment>
<dbReference type="PRINTS" id="PR00420">
    <property type="entry name" value="RNGMNOXGNASE"/>
</dbReference>
<dbReference type="SUPFAM" id="SSF51905">
    <property type="entry name" value="FAD/NAD(P)-binding domain"/>
    <property type="match status" value="1"/>
</dbReference>
<organism evidence="5 6">
    <name type="scientific">Marmoricola endophyticus</name>
    <dbReference type="NCBI Taxonomy" id="2040280"/>
    <lineage>
        <taxon>Bacteria</taxon>
        <taxon>Bacillati</taxon>
        <taxon>Actinomycetota</taxon>
        <taxon>Actinomycetes</taxon>
        <taxon>Propionibacteriales</taxon>
        <taxon>Nocardioidaceae</taxon>
        <taxon>Marmoricola</taxon>
    </lineage>
</organism>
<keyword evidence="6" id="KW-1185">Reference proteome</keyword>
<reference evidence="5" key="1">
    <citation type="journal article" date="2014" name="Int. J. Syst. Evol. Microbiol.">
        <title>Complete genome sequence of Corynebacterium casei LMG S-19264T (=DSM 44701T), isolated from a smear-ripened cheese.</title>
        <authorList>
            <consortium name="US DOE Joint Genome Institute (JGI-PGF)"/>
            <person name="Walter F."/>
            <person name="Albersmeier A."/>
            <person name="Kalinowski J."/>
            <person name="Ruckert C."/>
        </authorList>
    </citation>
    <scope>NUCLEOTIDE SEQUENCE</scope>
    <source>
        <strain evidence="5">CGMCC 1.16067</strain>
    </source>
</reference>
<comment type="cofactor">
    <cofactor evidence="1">
        <name>FAD</name>
        <dbReference type="ChEBI" id="CHEBI:57692"/>
    </cofactor>
</comment>
<evidence type="ECO:0000256" key="2">
    <source>
        <dbReference type="ARBA" id="ARBA00022630"/>
    </source>
</evidence>
<name>A0A917BMZ7_9ACTN</name>
<dbReference type="GO" id="GO:0016709">
    <property type="term" value="F:oxidoreductase activity, acting on paired donors, with incorporation or reduction of molecular oxygen, NAD(P)H as one donor, and incorporation of one atom of oxygen"/>
    <property type="evidence" value="ECO:0007669"/>
    <property type="project" value="UniProtKB-ARBA"/>
</dbReference>
<evidence type="ECO:0000313" key="6">
    <source>
        <dbReference type="Proteomes" id="UP000649179"/>
    </source>
</evidence>
<reference evidence="5" key="2">
    <citation type="submission" date="2020-09" db="EMBL/GenBank/DDBJ databases">
        <authorList>
            <person name="Sun Q."/>
            <person name="Zhou Y."/>
        </authorList>
    </citation>
    <scope>NUCLEOTIDE SEQUENCE</scope>
    <source>
        <strain evidence="5">CGMCC 1.16067</strain>
    </source>
</reference>
<dbReference type="InterPro" id="IPR036188">
    <property type="entry name" value="FAD/NAD-bd_sf"/>
</dbReference>
<keyword evidence="2" id="KW-0285">Flavoprotein</keyword>
<dbReference type="Gene3D" id="3.50.50.60">
    <property type="entry name" value="FAD/NAD(P)-binding domain"/>
    <property type="match status" value="1"/>
</dbReference>
<evidence type="ECO:0000313" key="5">
    <source>
        <dbReference type="EMBL" id="GGF51299.1"/>
    </source>
</evidence>
<dbReference type="InterPro" id="IPR002938">
    <property type="entry name" value="FAD-bd"/>
</dbReference>
<feature type="domain" description="FAD-binding" evidence="4">
    <location>
        <begin position="11"/>
        <end position="341"/>
    </location>
</feature>
<keyword evidence="3" id="KW-0274">FAD</keyword>
<gene>
    <name evidence="5" type="ORF">GCM10011519_26630</name>
</gene>
<accession>A0A917BMZ7</accession>
<dbReference type="PANTHER" id="PTHR43004">
    <property type="entry name" value="TRK SYSTEM POTASSIUM UPTAKE PROTEIN"/>
    <property type="match status" value="1"/>
</dbReference>
<proteinExistence type="predicted"/>
<dbReference type="Proteomes" id="UP000649179">
    <property type="component" value="Unassembled WGS sequence"/>
</dbReference>
<dbReference type="Pfam" id="PF01494">
    <property type="entry name" value="FAD_binding_3"/>
    <property type="match status" value="1"/>
</dbReference>
<evidence type="ECO:0000256" key="3">
    <source>
        <dbReference type="ARBA" id="ARBA00022827"/>
    </source>
</evidence>